<name>A0A640S7F0_9ACTN</name>
<dbReference type="AlphaFoldDB" id="A0A640S7F0"/>
<proteinExistence type="predicted"/>
<evidence type="ECO:0000256" key="1">
    <source>
        <dbReference type="SAM" id="MobiDB-lite"/>
    </source>
</evidence>
<reference evidence="2 3" key="1">
    <citation type="submission" date="2019-12" db="EMBL/GenBank/DDBJ databases">
        <title>Whole genome shotgun sequence of Streptomyces caniferus NBRC 15389.</title>
        <authorList>
            <person name="Ichikawa N."/>
            <person name="Kimura A."/>
            <person name="Kitahashi Y."/>
            <person name="Komaki H."/>
            <person name="Tamura T."/>
        </authorList>
    </citation>
    <scope>NUCLEOTIDE SEQUENCE [LARGE SCALE GENOMIC DNA]</scope>
    <source>
        <strain evidence="2 3">NBRC 15389</strain>
    </source>
</reference>
<comment type="caution">
    <text evidence="2">The sequence shown here is derived from an EMBL/GenBank/DDBJ whole genome shotgun (WGS) entry which is preliminary data.</text>
</comment>
<sequence>MGREVEGEAAAQALGGAGDQGRAWIHDDQSGGRARGRECVLSLVSSPPDTPAGAVRGGERRAGIFFARPVSTGRTRARRALRQGLPEPVPRGGIAGTVDLRHGPAPVSSDCEKSDE</sequence>
<protein>
    <submittedName>
        <fullName evidence="2">Uncharacterized protein</fullName>
    </submittedName>
</protein>
<dbReference type="EMBL" id="BLIN01000003">
    <property type="protein sequence ID" value="GFE06532.1"/>
    <property type="molecule type" value="Genomic_DNA"/>
</dbReference>
<feature type="compositionally biased region" description="Basic and acidic residues" evidence="1">
    <location>
        <begin position="24"/>
        <end position="38"/>
    </location>
</feature>
<evidence type="ECO:0000313" key="3">
    <source>
        <dbReference type="Proteomes" id="UP000435837"/>
    </source>
</evidence>
<evidence type="ECO:0000313" key="2">
    <source>
        <dbReference type="EMBL" id="GFE06532.1"/>
    </source>
</evidence>
<accession>A0A640S7F0</accession>
<organism evidence="2 3">
    <name type="scientific">Streptomyces caniferus</name>
    <dbReference type="NCBI Taxonomy" id="285557"/>
    <lineage>
        <taxon>Bacteria</taxon>
        <taxon>Bacillati</taxon>
        <taxon>Actinomycetota</taxon>
        <taxon>Actinomycetes</taxon>
        <taxon>Kitasatosporales</taxon>
        <taxon>Streptomycetaceae</taxon>
        <taxon>Streptomyces</taxon>
    </lineage>
</organism>
<feature type="region of interest" description="Disordered" evidence="1">
    <location>
        <begin position="85"/>
        <end position="116"/>
    </location>
</feature>
<dbReference type="Proteomes" id="UP000435837">
    <property type="component" value="Unassembled WGS sequence"/>
</dbReference>
<gene>
    <name evidence="2" type="ORF">Scani_28000</name>
</gene>
<feature type="region of interest" description="Disordered" evidence="1">
    <location>
        <begin position="1"/>
        <end position="38"/>
    </location>
</feature>